<organism evidence="6 7">
    <name type="scientific">Jeotgalicoccus aerolatus</name>
    <dbReference type="NCBI Taxonomy" id="709510"/>
    <lineage>
        <taxon>Bacteria</taxon>
        <taxon>Bacillati</taxon>
        <taxon>Bacillota</taxon>
        <taxon>Bacilli</taxon>
        <taxon>Bacillales</taxon>
        <taxon>Staphylococcaceae</taxon>
        <taxon>Jeotgalicoccus</taxon>
    </lineage>
</organism>
<evidence type="ECO:0000256" key="3">
    <source>
        <dbReference type="ARBA" id="ARBA00048640"/>
    </source>
</evidence>
<sequence>MKIGIIGAGAVGSILARELNKLPENEFQLTVMARTARNGFTVLEDGIKIFHDIPVHDILSVKDTFDVLFIATKTPALLTLKETIKNMTHGNSEIIYALNGVGYDDMFVQGIPSVVYVSGQQHDEYIEHFVNQKIILPDQSFTYLDRLIQIIENDESIHFDLVKDKHFEQVRYEKLLINVGINSVTALSKNTAKIFEDDSMVRLTRTLLKESIDIVNKNSQTVYISPDFIDYAMEMYMSYPREMGTSMYYDVMANRTTEYQYIQGFVYNLKTDDHPPTPVLDTVVTLLSGYEKL</sequence>
<dbReference type="InterPro" id="IPR036291">
    <property type="entry name" value="NAD(P)-bd_dom_sf"/>
</dbReference>
<dbReference type="AlphaFoldDB" id="A0A1G9D7E6"/>
<feature type="domain" description="Ketopantoate reductase N-terminal" evidence="4">
    <location>
        <begin position="3"/>
        <end position="112"/>
    </location>
</feature>
<gene>
    <name evidence="6" type="ORF">SAMN05216187_11129</name>
</gene>
<dbReference type="RefSeq" id="WP_092599204.1">
    <property type="nucleotide sequence ID" value="NZ_FNFI01000011.1"/>
</dbReference>
<dbReference type="SUPFAM" id="SSF48179">
    <property type="entry name" value="6-phosphogluconate dehydrogenase C-terminal domain-like"/>
    <property type="match status" value="1"/>
</dbReference>
<dbReference type="EMBL" id="FNFI01000011">
    <property type="protein sequence ID" value="SDK59625.1"/>
    <property type="molecule type" value="Genomic_DNA"/>
</dbReference>
<reference evidence="7" key="1">
    <citation type="submission" date="2016-10" db="EMBL/GenBank/DDBJ databases">
        <authorList>
            <person name="Varghese N."/>
            <person name="Submissions S."/>
        </authorList>
    </citation>
    <scope>NUCLEOTIDE SEQUENCE [LARGE SCALE GENOMIC DNA]</scope>
    <source>
        <strain evidence="7">CGMCC 1.8911</strain>
    </source>
</reference>
<evidence type="ECO:0000259" key="5">
    <source>
        <dbReference type="Pfam" id="PF08546"/>
    </source>
</evidence>
<dbReference type="Pfam" id="PF02558">
    <property type="entry name" value="ApbA"/>
    <property type="match status" value="1"/>
</dbReference>
<proteinExistence type="predicted"/>
<name>A0A1G9D7E6_9STAP</name>
<dbReference type="InterPro" id="IPR013752">
    <property type="entry name" value="KPA_reductase"/>
</dbReference>
<dbReference type="Gene3D" id="3.40.50.720">
    <property type="entry name" value="NAD(P)-binding Rossmann-like Domain"/>
    <property type="match status" value="1"/>
</dbReference>
<dbReference type="STRING" id="586411.SAMN05216187_11129"/>
<dbReference type="InterPro" id="IPR051402">
    <property type="entry name" value="KPR-Related"/>
</dbReference>
<dbReference type="PANTHER" id="PTHR21708">
    <property type="entry name" value="PROBABLE 2-DEHYDROPANTOATE 2-REDUCTASE"/>
    <property type="match status" value="1"/>
</dbReference>
<dbReference type="PANTHER" id="PTHR21708:SF26">
    <property type="entry name" value="2-DEHYDROPANTOATE 2-REDUCTASE"/>
    <property type="match status" value="1"/>
</dbReference>
<dbReference type="Proteomes" id="UP000242700">
    <property type="component" value="Unassembled WGS sequence"/>
</dbReference>
<comment type="catalytic activity">
    <reaction evidence="3">
        <text>6-phospho-D-gluconate + NADP(+) = D-ribulose 5-phosphate + CO2 + NADPH</text>
        <dbReference type="Rhea" id="RHEA:10116"/>
        <dbReference type="ChEBI" id="CHEBI:16526"/>
        <dbReference type="ChEBI" id="CHEBI:57783"/>
        <dbReference type="ChEBI" id="CHEBI:58121"/>
        <dbReference type="ChEBI" id="CHEBI:58349"/>
        <dbReference type="ChEBI" id="CHEBI:58759"/>
        <dbReference type="EC" id="1.1.1.44"/>
    </reaction>
</comment>
<evidence type="ECO:0000256" key="1">
    <source>
        <dbReference type="ARBA" id="ARBA00013011"/>
    </source>
</evidence>
<dbReference type="GO" id="GO:0004616">
    <property type="term" value="F:phosphogluconate dehydrogenase (decarboxylating) activity"/>
    <property type="evidence" value="ECO:0007669"/>
    <property type="project" value="UniProtKB-EC"/>
</dbReference>
<accession>A0A1G9D7E6</accession>
<dbReference type="Pfam" id="PF08546">
    <property type="entry name" value="ApbA_C"/>
    <property type="match status" value="1"/>
</dbReference>
<dbReference type="InterPro" id="IPR008927">
    <property type="entry name" value="6-PGluconate_DH-like_C_sf"/>
</dbReference>
<dbReference type="EC" id="1.1.1.44" evidence="1"/>
<dbReference type="SUPFAM" id="SSF51735">
    <property type="entry name" value="NAD(P)-binding Rossmann-fold domains"/>
    <property type="match status" value="1"/>
</dbReference>
<evidence type="ECO:0000259" key="4">
    <source>
        <dbReference type="Pfam" id="PF02558"/>
    </source>
</evidence>
<dbReference type="InterPro" id="IPR013328">
    <property type="entry name" value="6PGD_dom2"/>
</dbReference>
<evidence type="ECO:0000256" key="2">
    <source>
        <dbReference type="ARBA" id="ARBA00018193"/>
    </source>
</evidence>
<evidence type="ECO:0000313" key="6">
    <source>
        <dbReference type="EMBL" id="SDK59625.1"/>
    </source>
</evidence>
<dbReference type="Gene3D" id="1.10.1040.10">
    <property type="entry name" value="N-(1-d-carboxylethyl)-l-norvaline Dehydrogenase, domain 2"/>
    <property type="match status" value="1"/>
</dbReference>
<evidence type="ECO:0000313" key="7">
    <source>
        <dbReference type="Proteomes" id="UP000242700"/>
    </source>
</evidence>
<dbReference type="InterPro" id="IPR013332">
    <property type="entry name" value="KPR_N"/>
</dbReference>
<protein>
    <recommendedName>
        <fullName evidence="2">6-phosphogluconate dehydrogenase, decarboxylating</fullName>
        <ecNumber evidence="1">1.1.1.44</ecNumber>
    </recommendedName>
</protein>
<dbReference type="GO" id="GO:0005737">
    <property type="term" value="C:cytoplasm"/>
    <property type="evidence" value="ECO:0007669"/>
    <property type="project" value="TreeGrafter"/>
</dbReference>
<feature type="domain" description="Ketopantoate reductase C-terminal" evidence="5">
    <location>
        <begin position="167"/>
        <end position="291"/>
    </location>
</feature>
<dbReference type="OrthoDB" id="9793586at2"/>